<keyword evidence="5" id="KW-1185">Reference proteome</keyword>
<evidence type="ECO:0000259" key="2">
    <source>
        <dbReference type="Pfam" id="PF08164"/>
    </source>
</evidence>
<dbReference type="InterPro" id="IPR039223">
    <property type="entry name" value="AATF/Bfr2"/>
</dbReference>
<dbReference type="PANTHER" id="PTHR15565:SF0">
    <property type="entry name" value="PROTEIN AATF"/>
    <property type="match status" value="1"/>
</dbReference>
<proteinExistence type="inferred from homology"/>
<comment type="similarity">
    <text evidence="1">Belongs to the AATF family.</text>
</comment>
<gene>
    <name evidence="4" type="ORF">CVLEPA_LOCUS215</name>
</gene>
<reference evidence="4 5" key="1">
    <citation type="submission" date="2024-02" db="EMBL/GenBank/DDBJ databases">
        <authorList>
            <person name="Daric V."/>
            <person name="Darras S."/>
        </authorList>
    </citation>
    <scope>NUCLEOTIDE SEQUENCE [LARGE SCALE GENOMIC DNA]</scope>
</reference>
<feature type="domain" description="AATF leucine zipper-containing" evidence="3">
    <location>
        <begin position="148"/>
        <end position="268"/>
    </location>
</feature>
<dbReference type="InterPro" id="IPR012617">
    <property type="entry name" value="AATF_C"/>
</dbReference>
<evidence type="ECO:0008006" key="6">
    <source>
        <dbReference type="Google" id="ProtNLM"/>
    </source>
</evidence>
<protein>
    <recommendedName>
        <fullName evidence="6">Protein AATF</fullName>
    </recommendedName>
</protein>
<dbReference type="InterPro" id="IPR025160">
    <property type="entry name" value="AATF"/>
</dbReference>
<evidence type="ECO:0000259" key="3">
    <source>
        <dbReference type="Pfam" id="PF13339"/>
    </source>
</evidence>
<evidence type="ECO:0000256" key="1">
    <source>
        <dbReference type="ARBA" id="ARBA00008966"/>
    </source>
</evidence>
<comment type="caution">
    <text evidence="4">The sequence shown here is derived from an EMBL/GenBank/DDBJ whole genome shotgun (WGS) entry which is preliminary data.</text>
</comment>
<accession>A0ABP0EV00</accession>
<sequence>MSVFAEYLSSISNPQPQCDPEDYVFEESRAKLVEKDLIDEIPENDSNIQQTSQLRKHVLQSEDISFPGKVVSRKEAAENFNSSSDEDDAFDMLDAIEMDEEEEESISVEDNFEPIISQEQEVLNSNEDAAPDIFSAQKAVSRNLQSLATVNQINLWELVLEMRIKMQTLTAVSSRLPKFCVYSKFTDHGGESLISSVKETALSVDALGTALTDLQYALLKQTPVEKESELKAVNNAPLKTDTWTKRAQKMSCRLRIERNHILKYWYNKIKLSSKPNKSFSNFEHSTDAQIEHALADLSHHIQRTKLCRLNCRVLGCTGSADEDKNDPDFHLKQTDEENFNDDDFYQQLLRQLIEWKMAPDVADAAMNSIQMTRNWLKMQSRKKVKKNVDTKASKGRNIRYHVHSKLLNFTAPVNKKKWSDESCNQLLKSVFGKLGES</sequence>
<dbReference type="PANTHER" id="PTHR15565">
    <property type="entry name" value="AATF PROTEIN APOPTOSIS ANTAGONIZING TRANSCRIPTION FACTOR"/>
    <property type="match status" value="1"/>
</dbReference>
<dbReference type="Pfam" id="PF08164">
    <property type="entry name" value="TRAUB"/>
    <property type="match status" value="1"/>
</dbReference>
<dbReference type="Proteomes" id="UP001642483">
    <property type="component" value="Unassembled WGS sequence"/>
</dbReference>
<evidence type="ECO:0000313" key="4">
    <source>
        <dbReference type="EMBL" id="CAK8671204.1"/>
    </source>
</evidence>
<feature type="domain" description="Apoptosis-antagonizing transcription factor C-terminal" evidence="2">
    <location>
        <begin position="345"/>
        <end position="431"/>
    </location>
</feature>
<dbReference type="EMBL" id="CAWYQH010000001">
    <property type="protein sequence ID" value="CAK8671204.1"/>
    <property type="molecule type" value="Genomic_DNA"/>
</dbReference>
<name>A0ABP0EV00_CLALP</name>
<organism evidence="4 5">
    <name type="scientific">Clavelina lepadiformis</name>
    <name type="common">Light-bulb sea squirt</name>
    <name type="synonym">Ascidia lepadiformis</name>
    <dbReference type="NCBI Taxonomy" id="159417"/>
    <lineage>
        <taxon>Eukaryota</taxon>
        <taxon>Metazoa</taxon>
        <taxon>Chordata</taxon>
        <taxon>Tunicata</taxon>
        <taxon>Ascidiacea</taxon>
        <taxon>Aplousobranchia</taxon>
        <taxon>Clavelinidae</taxon>
        <taxon>Clavelina</taxon>
    </lineage>
</organism>
<evidence type="ECO:0000313" key="5">
    <source>
        <dbReference type="Proteomes" id="UP001642483"/>
    </source>
</evidence>
<dbReference type="Pfam" id="PF13339">
    <property type="entry name" value="AATF-Che1"/>
    <property type="match status" value="1"/>
</dbReference>